<dbReference type="AlphaFoldDB" id="A0A9P7RBM6"/>
<keyword evidence="3" id="KW-1185">Reference proteome</keyword>
<gene>
    <name evidence="2" type="ORF">JMJ77_002600</name>
</gene>
<reference evidence="2" key="1">
    <citation type="submission" date="2021-05" db="EMBL/GenBank/DDBJ databases">
        <title>Comparative genomics of three Colletotrichum scovillei strains and genetic complementation revealed genes involved fungal growth and virulence on chili pepper.</title>
        <authorList>
            <person name="Hsieh D.-K."/>
            <person name="Chuang S.-C."/>
            <person name="Chen C.-Y."/>
            <person name="Chao Y.-T."/>
            <person name="Lu M.-Y.J."/>
            <person name="Lee M.-H."/>
            <person name="Shih M.-C."/>
        </authorList>
    </citation>
    <scope>NUCLEOTIDE SEQUENCE</scope>
    <source>
        <strain evidence="2">Coll-153</strain>
    </source>
</reference>
<evidence type="ECO:0008006" key="4">
    <source>
        <dbReference type="Google" id="ProtNLM"/>
    </source>
</evidence>
<dbReference type="Proteomes" id="UP000699042">
    <property type="component" value="Unassembled WGS sequence"/>
</dbReference>
<accession>A0A9P7RBM6</accession>
<feature type="signal peptide" evidence="1">
    <location>
        <begin position="1"/>
        <end position="19"/>
    </location>
</feature>
<comment type="caution">
    <text evidence="2">The sequence shown here is derived from an EMBL/GenBank/DDBJ whole genome shotgun (WGS) entry which is preliminary data.</text>
</comment>
<evidence type="ECO:0000313" key="3">
    <source>
        <dbReference type="Proteomes" id="UP000699042"/>
    </source>
</evidence>
<name>A0A9P7RBM6_9PEZI</name>
<evidence type="ECO:0000313" key="2">
    <source>
        <dbReference type="EMBL" id="KAG7051989.1"/>
    </source>
</evidence>
<organism evidence="2 3">
    <name type="scientific">Colletotrichum scovillei</name>
    <dbReference type="NCBI Taxonomy" id="1209932"/>
    <lineage>
        <taxon>Eukaryota</taxon>
        <taxon>Fungi</taxon>
        <taxon>Dikarya</taxon>
        <taxon>Ascomycota</taxon>
        <taxon>Pezizomycotina</taxon>
        <taxon>Sordariomycetes</taxon>
        <taxon>Hypocreomycetidae</taxon>
        <taxon>Glomerellales</taxon>
        <taxon>Glomerellaceae</taxon>
        <taxon>Colletotrichum</taxon>
        <taxon>Colletotrichum acutatum species complex</taxon>
    </lineage>
</organism>
<proteinExistence type="predicted"/>
<protein>
    <recommendedName>
        <fullName evidence="4">Secreted protein</fullName>
    </recommendedName>
</protein>
<keyword evidence="1" id="KW-0732">Signal</keyword>
<feature type="non-terminal residue" evidence="2">
    <location>
        <position position="98"/>
    </location>
</feature>
<feature type="chain" id="PRO_5040124820" description="Secreted protein" evidence="1">
    <location>
        <begin position="20"/>
        <end position="98"/>
    </location>
</feature>
<evidence type="ECO:0000256" key="1">
    <source>
        <dbReference type="SAM" id="SignalP"/>
    </source>
</evidence>
<dbReference type="EMBL" id="JAESDN010000004">
    <property type="protein sequence ID" value="KAG7051989.1"/>
    <property type="molecule type" value="Genomic_DNA"/>
</dbReference>
<sequence length="98" mass="10644">MARYLRIRRLVVVVVGVLGHSGVHPPASGMGSTIGNSNLFRCGTRTMTKIAVVIWASDCWLSHHACALAKPQRQALVMENGESHPIPSLCTAAVIRRR</sequence>